<dbReference type="PANTHER" id="PTHR45228">
    <property type="entry name" value="CYCLIC DI-GMP PHOSPHODIESTERASE TM_0186-RELATED"/>
    <property type="match status" value="1"/>
</dbReference>
<dbReference type="RefSeq" id="WP_110526560.1">
    <property type="nucleotide sequence ID" value="NZ_QKOE01000012.1"/>
</dbReference>
<organism evidence="2 3">
    <name type="scientific">Parazoarcus communis SWub3 = DSM 12120</name>
    <dbReference type="NCBI Taxonomy" id="1121029"/>
    <lineage>
        <taxon>Bacteria</taxon>
        <taxon>Pseudomonadati</taxon>
        <taxon>Pseudomonadota</taxon>
        <taxon>Betaproteobacteria</taxon>
        <taxon>Rhodocyclales</taxon>
        <taxon>Zoogloeaceae</taxon>
        <taxon>Parazoarcus</taxon>
    </lineage>
</organism>
<protein>
    <submittedName>
        <fullName evidence="2">Metal-dependent phosphohydrolase</fullName>
    </submittedName>
</protein>
<sequence>MMTRASGTNTNYLPPGAPMIGETLSERLSNLHQVIATRHPEINRVALAIHDPDTDLLKTYVQSSAPGVEGLFRYEARLSDVPSLLRLAQTGEKRIIHDLKAELGGRQSAHSRWALDNALLSSYTVPVFNGERFVAFLFFDANQVGVFTPEVVTYLDLLGYLAAQMYLTSLLAVRTLTRTVDVVRGLTRIRDIETGHHLDRIAHYTRIITRGLSGRPGLDDEFTEHVFLFAPLHDIGKIGIPDSILQKPGRLTLEERHIMQRHVEIGVEAFDRIIADMSLSEDRAVTIMRNIIAYHHETLDGQGYPYGIGGNDLPLEARIVAVADVFDALTSERPYKRKWTNEEAFAELLAMVERGKLDAECVTSFIDNLPLIEETQLRFTEHEVLSP</sequence>
<dbReference type="PANTHER" id="PTHR45228:SF1">
    <property type="entry name" value="CYCLIC DI-GMP PHOSPHODIESTERASE TM_0186"/>
    <property type="match status" value="1"/>
</dbReference>
<dbReference type="InterPro" id="IPR037522">
    <property type="entry name" value="HD_GYP_dom"/>
</dbReference>
<dbReference type="PROSITE" id="PS51832">
    <property type="entry name" value="HD_GYP"/>
    <property type="match status" value="1"/>
</dbReference>
<keyword evidence="2" id="KW-0378">Hydrolase</keyword>
<dbReference type="AlphaFoldDB" id="A0A323UT04"/>
<dbReference type="SUPFAM" id="SSF109604">
    <property type="entry name" value="HD-domain/PDEase-like"/>
    <property type="match status" value="1"/>
</dbReference>
<accession>A0A323UT04</accession>
<reference evidence="2 3" key="1">
    <citation type="submission" date="2018-06" db="EMBL/GenBank/DDBJ databases">
        <title>Azoarcus communis strain SWub3 genome.</title>
        <authorList>
            <person name="Zorraquino Salvo V."/>
            <person name="Toubiana D."/>
            <person name="Blumwald E."/>
        </authorList>
    </citation>
    <scope>NUCLEOTIDE SEQUENCE [LARGE SCALE GENOMIC DNA]</scope>
    <source>
        <strain evidence="2 3">SWub3</strain>
    </source>
</reference>
<dbReference type="OrthoDB" id="9763857at2"/>
<dbReference type="Gene3D" id="3.30.450.40">
    <property type="match status" value="1"/>
</dbReference>
<keyword evidence="3" id="KW-1185">Reference proteome</keyword>
<evidence type="ECO:0000313" key="3">
    <source>
        <dbReference type="Proteomes" id="UP000248259"/>
    </source>
</evidence>
<dbReference type="EMBL" id="QKOE01000012">
    <property type="protein sequence ID" value="PZA15629.1"/>
    <property type="molecule type" value="Genomic_DNA"/>
</dbReference>
<gene>
    <name evidence="2" type="ORF">DNK49_15580</name>
</gene>
<dbReference type="Pfam" id="PF13487">
    <property type="entry name" value="HD_5"/>
    <property type="match status" value="1"/>
</dbReference>
<evidence type="ECO:0000259" key="1">
    <source>
        <dbReference type="PROSITE" id="PS51832"/>
    </source>
</evidence>
<dbReference type="InterPro" id="IPR029016">
    <property type="entry name" value="GAF-like_dom_sf"/>
</dbReference>
<dbReference type="InterPro" id="IPR052020">
    <property type="entry name" value="Cyclic_di-GMP/3'3'-cGAMP_PDE"/>
</dbReference>
<evidence type="ECO:0000313" key="2">
    <source>
        <dbReference type="EMBL" id="PZA15629.1"/>
    </source>
</evidence>
<feature type="domain" description="HD-GYP" evidence="1">
    <location>
        <begin position="172"/>
        <end position="381"/>
    </location>
</feature>
<dbReference type="Gene3D" id="1.10.3210.10">
    <property type="entry name" value="Hypothetical protein af1432"/>
    <property type="match status" value="1"/>
</dbReference>
<dbReference type="InterPro" id="IPR003607">
    <property type="entry name" value="HD/PDEase_dom"/>
</dbReference>
<comment type="caution">
    <text evidence="2">The sequence shown here is derived from an EMBL/GenBank/DDBJ whole genome shotgun (WGS) entry which is preliminary data.</text>
</comment>
<dbReference type="GO" id="GO:0008081">
    <property type="term" value="F:phosphoric diester hydrolase activity"/>
    <property type="evidence" value="ECO:0007669"/>
    <property type="project" value="UniProtKB-ARBA"/>
</dbReference>
<proteinExistence type="predicted"/>
<dbReference type="Proteomes" id="UP000248259">
    <property type="component" value="Unassembled WGS sequence"/>
</dbReference>
<dbReference type="SUPFAM" id="SSF55781">
    <property type="entry name" value="GAF domain-like"/>
    <property type="match status" value="1"/>
</dbReference>
<name>A0A323UT04_9RHOO</name>
<dbReference type="CDD" id="cd00077">
    <property type="entry name" value="HDc"/>
    <property type="match status" value="1"/>
</dbReference>
<dbReference type="SMART" id="SM00471">
    <property type="entry name" value="HDc"/>
    <property type="match status" value="1"/>
</dbReference>